<name>A0A2T0S413_9BACT</name>
<keyword evidence="4 6" id="KW-1133">Transmembrane helix</keyword>
<dbReference type="OrthoDB" id="9812094at2"/>
<dbReference type="EMBL" id="PVTE01000030">
    <property type="protein sequence ID" value="PRY28156.1"/>
    <property type="molecule type" value="Genomic_DNA"/>
</dbReference>
<gene>
    <name evidence="7" type="ORF">CLV58_13013</name>
</gene>
<feature type="transmembrane region" description="Helical" evidence="6">
    <location>
        <begin position="171"/>
        <end position="193"/>
    </location>
</feature>
<dbReference type="RefSeq" id="WP_106140345.1">
    <property type="nucleotide sequence ID" value="NZ_PVTE01000030.1"/>
</dbReference>
<accession>A0A2T0S413</accession>
<evidence type="ECO:0000256" key="4">
    <source>
        <dbReference type="ARBA" id="ARBA00022989"/>
    </source>
</evidence>
<sequence length="356" mass="38703">MNLKNIVKYALSLAIAGGLLWFTFQQSHIDAADLWSKIKAADYRWVLVSAVLTIVAHWSRAERWRTLLEPVVAKTPSSLDATASVLTGYLANLALPRAGEVARCGTLYRLTSRTGEPVPVNVSFGTVVAERLFDLLMLVLLLGATFVLEFDRLSQFFMEFLGGKLPKGTSGAGVLLLAAVVLVGIGLLGWFLFNRYRTALGKHPVYQKVAAFLNGLLDGLMSVRKLRRPGAFVFHTLLIWTMYYLMSYTLFFALPATANLGPLAGLTILVVGTLGMAAPTPGGIGSFHLLVGQVALLYGLTSQDGQILATFIHGVSTLMIILLGISSILYILTRQSSRMAQTDDVLTDPNAIRLEK</sequence>
<evidence type="ECO:0000313" key="7">
    <source>
        <dbReference type="EMBL" id="PRY28156.1"/>
    </source>
</evidence>
<dbReference type="PANTHER" id="PTHR39087:SF2">
    <property type="entry name" value="UPF0104 MEMBRANE PROTEIN MJ1595"/>
    <property type="match status" value="1"/>
</dbReference>
<feature type="transmembrane region" description="Helical" evidence="6">
    <location>
        <begin position="307"/>
        <end position="332"/>
    </location>
</feature>
<dbReference type="PANTHER" id="PTHR39087">
    <property type="entry name" value="UPF0104 MEMBRANE PROTEIN MJ1595"/>
    <property type="match status" value="1"/>
</dbReference>
<evidence type="ECO:0000256" key="5">
    <source>
        <dbReference type="ARBA" id="ARBA00023136"/>
    </source>
</evidence>
<dbReference type="AlphaFoldDB" id="A0A2T0S413"/>
<evidence type="ECO:0000256" key="2">
    <source>
        <dbReference type="ARBA" id="ARBA00022475"/>
    </source>
</evidence>
<protein>
    <recommendedName>
        <fullName evidence="9">Lysylphosphatidylglycerol synthase-like protein</fullName>
    </recommendedName>
</protein>
<keyword evidence="2" id="KW-1003">Cell membrane</keyword>
<evidence type="ECO:0000256" key="1">
    <source>
        <dbReference type="ARBA" id="ARBA00004651"/>
    </source>
</evidence>
<evidence type="ECO:0008006" key="9">
    <source>
        <dbReference type="Google" id="ProtNLM"/>
    </source>
</evidence>
<dbReference type="Proteomes" id="UP000238375">
    <property type="component" value="Unassembled WGS sequence"/>
</dbReference>
<evidence type="ECO:0000256" key="3">
    <source>
        <dbReference type="ARBA" id="ARBA00022692"/>
    </source>
</evidence>
<feature type="transmembrane region" description="Helical" evidence="6">
    <location>
        <begin position="45"/>
        <end position="61"/>
    </location>
</feature>
<feature type="transmembrane region" description="Helical" evidence="6">
    <location>
        <begin position="132"/>
        <end position="150"/>
    </location>
</feature>
<comment type="caution">
    <text evidence="7">The sequence shown here is derived from an EMBL/GenBank/DDBJ whole genome shotgun (WGS) entry which is preliminary data.</text>
</comment>
<keyword evidence="5 6" id="KW-0472">Membrane</keyword>
<keyword evidence="8" id="KW-1185">Reference proteome</keyword>
<organism evidence="7 8">
    <name type="scientific">Spirosoma oryzae</name>
    <dbReference type="NCBI Taxonomy" id="1469603"/>
    <lineage>
        <taxon>Bacteria</taxon>
        <taxon>Pseudomonadati</taxon>
        <taxon>Bacteroidota</taxon>
        <taxon>Cytophagia</taxon>
        <taxon>Cytophagales</taxon>
        <taxon>Cytophagaceae</taxon>
        <taxon>Spirosoma</taxon>
    </lineage>
</organism>
<keyword evidence="3 6" id="KW-0812">Transmembrane</keyword>
<comment type="subcellular location">
    <subcellularLocation>
        <location evidence="1">Cell membrane</location>
        <topology evidence="1">Multi-pass membrane protein</topology>
    </subcellularLocation>
</comment>
<evidence type="ECO:0000313" key="8">
    <source>
        <dbReference type="Proteomes" id="UP000238375"/>
    </source>
</evidence>
<evidence type="ECO:0000256" key="6">
    <source>
        <dbReference type="SAM" id="Phobius"/>
    </source>
</evidence>
<dbReference type="InterPro" id="IPR022791">
    <property type="entry name" value="L-PG_synthase/AglD"/>
</dbReference>
<feature type="transmembrane region" description="Helical" evidence="6">
    <location>
        <begin position="6"/>
        <end position="24"/>
    </location>
</feature>
<dbReference type="GO" id="GO:0005886">
    <property type="term" value="C:plasma membrane"/>
    <property type="evidence" value="ECO:0007669"/>
    <property type="project" value="UniProtKB-SubCell"/>
</dbReference>
<dbReference type="Pfam" id="PF03706">
    <property type="entry name" value="LPG_synthase_TM"/>
    <property type="match status" value="1"/>
</dbReference>
<proteinExistence type="predicted"/>
<feature type="transmembrane region" description="Helical" evidence="6">
    <location>
        <begin position="230"/>
        <end position="254"/>
    </location>
</feature>
<reference evidence="7 8" key="1">
    <citation type="submission" date="2018-03" db="EMBL/GenBank/DDBJ databases">
        <title>Genomic Encyclopedia of Archaeal and Bacterial Type Strains, Phase II (KMG-II): from individual species to whole genera.</title>
        <authorList>
            <person name="Goeker M."/>
        </authorList>
    </citation>
    <scope>NUCLEOTIDE SEQUENCE [LARGE SCALE GENOMIC DNA]</scope>
    <source>
        <strain evidence="7 8">DSM 28354</strain>
    </source>
</reference>